<organism evidence="3 4">
    <name type="scientific">Roseateles flavus</name>
    <dbReference type="NCBI Taxonomy" id="3149041"/>
    <lineage>
        <taxon>Bacteria</taxon>
        <taxon>Pseudomonadati</taxon>
        <taxon>Pseudomonadota</taxon>
        <taxon>Betaproteobacteria</taxon>
        <taxon>Burkholderiales</taxon>
        <taxon>Sphaerotilaceae</taxon>
        <taxon>Roseateles</taxon>
    </lineage>
</organism>
<dbReference type="InterPro" id="IPR001638">
    <property type="entry name" value="Solute-binding_3/MltF_N"/>
</dbReference>
<feature type="chain" id="PRO_5046121450" evidence="1">
    <location>
        <begin position="20"/>
        <end position="239"/>
    </location>
</feature>
<dbReference type="Pfam" id="PF00497">
    <property type="entry name" value="SBP_bac_3"/>
    <property type="match status" value="1"/>
</dbReference>
<evidence type="ECO:0000313" key="3">
    <source>
        <dbReference type="EMBL" id="MEO3713283.1"/>
    </source>
</evidence>
<comment type="caution">
    <text evidence="3">The sequence shown here is derived from an EMBL/GenBank/DDBJ whole genome shotgun (WGS) entry which is preliminary data.</text>
</comment>
<dbReference type="Proteomes" id="UP001462640">
    <property type="component" value="Unassembled WGS sequence"/>
</dbReference>
<dbReference type="PANTHER" id="PTHR38834:SF3">
    <property type="entry name" value="SOLUTE-BINDING PROTEIN FAMILY 3_N-TERMINAL DOMAIN-CONTAINING PROTEIN"/>
    <property type="match status" value="1"/>
</dbReference>
<feature type="domain" description="Solute-binding protein family 3/N-terminal" evidence="2">
    <location>
        <begin position="22"/>
        <end position="239"/>
    </location>
</feature>
<name>A0ABV0GDZ4_9BURK</name>
<sequence length="239" mass="27068">MKCWLLCLWLLCWGATAQAQQRLILTTEEYPPYNMSDGQGRVTGVATDIVRALLEGAGIEYEIAVYPWARAIAMARTQVNTCVFSMSRTPEREELYRWIGPLVTNDWTLFARSGASRPGHLEEVQNMRIGSYQGDAIVSYLQTRGYTVEAAPSDDANPRKLLAGRIDYWATGRLIGLYRLRQQGIGNIEPVLNFNRTEMYLACHKQLPEETVRLLNSQLQTLHQKGVIKGIHARFGYAQ</sequence>
<proteinExistence type="predicted"/>
<protein>
    <submittedName>
        <fullName evidence="3">Transporter substrate-binding domain-containing protein</fullName>
    </submittedName>
</protein>
<dbReference type="Gene3D" id="3.40.190.10">
    <property type="entry name" value="Periplasmic binding protein-like II"/>
    <property type="match status" value="2"/>
</dbReference>
<dbReference type="SMART" id="SM00062">
    <property type="entry name" value="PBPb"/>
    <property type="match status" value="1"/>
</dbReference>
<dbReference type="EMBL" id="JBDPZC010000004">
    <property type="protein sequence ID" value="MEO3713283.1"/>
    <property type="molecule type" value="Genomic_DNA"/>
</dbReference>
<keyword evidence="4" id="KW-1185">Reference proteome</keyword>
<evidence type="ECO:0000313" key="4">
    <source>
        <dbReference type="Proteomes" id="UP001462640"/>
    </source>
</evidence>
<dbReference type="RefSeq" id="WP_347609581.1">
    <property type="nucleotide sequence ID" value="NZ_JBDPZC010000004.1"/>
</dbReference>
<evidence type="ECO:0000256" key="1">
    <source>
        <dbReference type="SAM" id="SignalP"/>
    </source>
</evidence>
<feature type="signal peptide" evidence="1">
    <location>
        <begin position="1"/>
        <end position="19"/>
    </location>
</feature>
<reference evidence="3 4" key="1">
    <citation type="submission" date="2024-05" db="EMBL/GenBank/DDBJ databases">
        <title>Roseateles sp. 2.12 16S ribosomal RNA gene Genome sequencing and assembly.</title>
        <authorList>
            <person name="Woo H."/>
        </authorList>
    </citation>
    <scope>NUCLEOTIDE SEQUENCE [LARGE SCALE GENOMIC DNA]</scope>
    <source>
        <strain evidence="3 4">2.12</strain>
    </source>
</reference>
<dbReference type="PANTHER" id="PTHR38834">
    <property type="entry name" value="PERIPLASMIC SUBSTRATE BINDING PROTEIN FAMILY 3"/>
    <property type="match status" value="1"/>
</dbReference>
<keyword evidence="1" id="KW-0732">Signal</keyword>
<accession>A0ABV0GDZ4</accession>
<evidence type="ECO:0000259" key="2">
    <source>
        <dbReference type="SMART" id="SM00062"/>
    </source>
</evidence>
<gene>
    <name evidence="3" type="ORF">ABDJ40_10970</name>
</gene>
<dbReference type="SUPFAM" id="SSF53850">
    <property type="entry name" value="Periplasmic binding protein-like II"/>
    <property type="match status" value="1"/>
</dbReference>